<reference evidence="1" key="1">
    <citation type="submission" date="2018-02" db="EMBL/GenBank/DDBJ databases">
        <title>Rhizophora mucronata_Transcriptome.</title>
        <authorList>
            <person name="Meera S.P."/>
            <person name="Sreeshan A."/>
            <person name="Augustine A."/>
        </authorList>
    </citation>
    <scope>NUCLEOTIDE SEQUENCE</scope>
    <source>
        <tissue evidence="1">Leaf</tissue>
    </source>
</reference>
<sequence length="57" mass="6803">MKLCTENVTIFLPYELHNIEKVPTKQKTSLSLRLTLMFTYNLKCNREVIINLYIELQ</sequence>
<organism evidence="1">
    <name type="scientific">Rhizophora mucronata</name>
    <name type="common">Asiatic mangrove</name>
    <dbReference type="NCBI Taxonomy" id="61149"/>
    <lineage>
        <taxon>Eukaryota</taxon>
        <taxon>Viridiplantae</taxon>
        <taxon>Streptophyta</taxon>
        <taxon>Embryophyta</taxon>
        <taxon>Tracheophyta</taxon>
        <taxon>Spermatophyta</taxon>
        <taxon>Magnoliopsida</taxon>
        <taxon>eudicotyledons</taxon>
        <taxon>Gunneridae</taxon>
        <taxon>Pentapetalae</taxon>
        <taxon>rosids</taxon>
        <taxon>fabids</taxon>
        <taxon>Malpighiales</taxon>
        <taxon>Rhizophoraceae</taxon>
        <taxon>Rhizophora</taxon>
    </lineage>
</organism>
<protein>
    <submittedName>
        <fullName evidence="1">Uncharacterized protein</fullName>
    </submittedName>
</protein>
<name>A0A2P2K8U9_RHIMU</name>
<accession>A0A2P2K8U9</accession>
<proteinExistence type="predicted"/>
<dbReference type="EMBL" id="GGEC01021706">
    <property type="protein sequence ID" value="MBX02190.1"/>
    <property type="molecule type" value="Transcribed_RNA"/>
</dbReference>
<dbReference type="AlphaFoldDB" id="A0A2P2K8U9"/>
<evidence type="ECO:0000313" key="1">
    <source>
        <dbReference type="EMBL" id="MBX02190.1"/>
    </source>
</evidence>